<dbReference type="SUPFAM" id="SSF140453">
    <property type="entry name" value="EsxAB dimer-like"/>
    <property type="match status" value="1"/>
</dbReference>
<dbReference type="InterPro" id="IPR036689">
    <property type="entry name" value="ESAT-6-like_sf"/>
</dbReference>
<accession>A0ABT9MRK4</accession>
<dbReference type="EMBL" id="JAUSRA010000001">
    <property type="protein sequence ID" value="MDP9794063.1"/>
    <property type="molecule type" value="Genomic_DNA"/>
</dbReference>
<dbReference type="RefSeq" id="WP_306829178.1">
    <property type="nucleotide sequence ID" value="NZ_JAUSRA010000001.1"/>
</dbReference>
<protein>
    <submittedName>
        <fullName evidence="1">Uncharacterized protein YukE</fullName>
    </submittedName>
</protein>
<organism evidence="1 2">
    <name type="scientific">Catenuloplanes nepalensis</name>
    <dbReference type="NCBI Taxonomy" id="587533"/>
    <lineage>
        <taxon>Bacteria</taxon>
        <taxon>Bacillati</taxon>
        <taxon>Actinomycetota</taxon>
        <taxon>Actinomycetes</taxon>
        <taxon>Micromonosporales</taxon>
        <taxon>Micromonosporaceae</taxon>
        <taxon>Catenuloplanes</taxon>
    </lineage>
</organism>
<name>A0ABT9MRK4_9ACTN</name>
<reference evidence="1 2" key="1">
    <citation type="submission" date="2023-07" db="EMBL/GenBank/DDBJ databases">
        <title>Sequencing the genomes of 1000 actinobacteria strains.</title>
        <authorList>
            <person name="Klenk H.-P."/>
        </authorList>
    </citation>
    <scope>NUCLEOTIDE SEQUENCE [LARGE SCALE GENOMIC DNA]</scope>
    <source>
        <strain evidence="1 2">DSM 44710</strain>
    </source>
</reference>
<sequence length="310" mass="30575">MRAPLWTDFSRWTHEELIRALAAANPYVMRAAADTWAVIAAALHELAQDITPVDTAWTGPAADRHRQMTTELTGGTGTVAAAAAEVRDLMYAASEALHTAWATMPPVGGAAAHRQAVLVMAGLAERYLTVAGALHAALSRLPADPAVPDAPGLDPVTGAPVTGRAPLFGGLMPAGLAATAAAAARIVPPLTAARPGASVPASPRAVGGAGGVAGLRFGGGVPVLPALAASPATGVVSTAAASAPGVAAATGGGGAGGMRGGVPPMIPPMMGGAPDAGGMGRRVPPWLVDTQDVWGETSVVTAAVIGEEPH</sequence>
<evidence type="ECO:0000313" key="2">
    <source>
        <dbReference type="Proteomes" id="UP001240984"/>
    </source>
</evidence>
<comment type="caution">
    <text evidence="1">The sequence shown here is derived from an EMBL/GenBank/DDBJ whole genome shotgun (WGS) entry which is preliminary data.</text>
</comment>
<dbReference type="Proteomes" id="UP001240984">
    <property type="component" value="Unassembled WGS sequence"/>
</dbReference>
<dbReference type="Gene3D" id="1.20.1260.20">
    <property type="entry name" value="PPE superfamily"/>
    <property type="match status" value="1"/>
</dbReference>
<keyword evidence="2" id="KW-1185">Reference proteome</keyword>
<dbReference type="InterPro" id="IPR038332">
    <property type="entry name" value="PPE_sf"/>
</dbReference>
<evidence type="ECO:0000313" key="1">
    <source>
        <dbReference type="EMBL" id="MDP9794063.1"/>
    </source>
</evidence>
<gene>
    <name evidence="1" type="ORF">J2S43_002575</name>
</gene>
<proteinExistence type="predicted"/>